<sequence length="628" mass="70312">MKSEKGNDSLDTLIRQANSKEPLLPFSRTGDNPVQWIQLLHALDQPDLPCWPSMTPIKIQMQKCERCSREFCSPINYRRHIRLHRRSLNVNKESHKDRDLLAAYWDKLSLEEAKEVVSFDNVMLKEVPGSAVITALASSLRKPGVWTLPQVYVKAGSALLDIIQAKPSRLPISSQELFSIIDDASERTFLCAGRAESLQKYVFDGEAAKNTLDLKNLVACTSFLFEQQLVKAWVVNKDAEALRCHKLLVEEEEAAQKRQAELLGRKKLKKLRQKEQKVKEQLYQCKVDVIVDVADGPVLAETSGPSSLSHSSSNSVDVPANLDSCLESVQFQTEATEIDIEAQIDLSSRLINQCNSPTNGPQMVDENSHMLQRETQYGFHASENLQKSESIPKIGSSKNRTLLNQSKVWAKKNKMGSDAVSLKPSLQGEISRRIEGNNCEVVIGSISIPLNSCASAQDTCRAEAEPAMFTNHTASKLWRPVNLVETKDISSVERENEDSGGPVVLERVNDRIMSTERCESSQSTDDDEFDNREQYHLHSDGNFPFSSVAAKELLEQRWKEAISGDHVKLVLSSCRGPPRLSDVQDSNSIASNSSDLQERNLRSAQVNFRTKTEKISKIHYIPKQKAAV</sequence>
<name>A0A2G9HXL1_9LAMI</name>
<dbReference type="EMBL" id="NKXS01000792">
    <property type="protein sequence ID" value="PIN22261.1"/>
    <property type="molecule type" value="Genomic_DNA"/>
</dbReference>
<keyword evidence="4" id="KW-1185">Reference proteome</keyword>
<dbReference type="PROSITE" id="PS00028">
    <property type="entry name" value="ZINC_FINGER_C2H2_1"/>
    <property type="match status" value="1"/>
</dbReference>
<organism evidence="3 4">
    <name type="scientific">Handroanthus impetiginosus</name>
    <dbReference type="NCBI Taxonomy" id="429701"/>
    <lineage>
        <taxon>Eukaryota</taxon>
        <taxon>Viridiplantae</taxon>
        <taxon>Streptophyta</taxon>
        <taxon>Embryophyta</taxon>
        <taxon>Tracheophyta</taxon>
        <taxon>Spermatophyta</taxon>
        <taxon>Magnoliopsida</taxon>
        <taxon>eudicotyledons</taxon>
        <taxon>Gunneridae</taxon>
        <taxon>Pentapetalae</taxon>
        <taxon>asterids</taxon>
        <taxon>lamiids</taxon>
        <taxon>Lamiales</taxon>
        <taxon>Bignoniaceae</taxon>
        <taxon>Crescentiina</taxon>
        <taxon>Tabebuia alliance</taxon>
        <taxon>Handroanthus</taxon>
    </lineage>
</organism>
<dbReference type="PANTHER" id="PTHR36055:SF1">
    <property type="entry name" value="C2H2-LIKE ZINC FINGER PROTEIN"/>
    <property type="match status" value="1"/>
</dbReference>
<keyword evidence="1" id="KW-0862">Zinc</keyword>
<dbReference type="Proteomes" id="UP000231279">
    <property type="component" value="Unassembled WGS sequence"/>
</dbReference>
<accession>A0A2G9HXL1</accession>
<evidence type="ECO:0000313" key="4">
    <source>
        <dbReference type="Proteomes" id="UP000231279"/>
    </source>
</evidence>
<dbReference type="PROSITE" id="PS50157">
    <property type="entry name" value="ZINC_FINGER_C2H2_2"/>
    <property type="match status" value="1"/>
</dbReference>
<feature type="domain" description="C2H2-type" evidence="2">
    <location>
        <begin position="62"/>
        <end position="84"/>
    </location>
</feature>
<keyword evidence="1" id="KW-0863">Zinc-finger</keyword>
<dbReference type="InterPro" id="IPR013087">
    <property type="entry name" value="Znf_C2H2_type"/>
</dbReference>
<keyword evidence="1" id="KW-0479">Metal-binding</keyword>
<dbReference type="AlphaFoldDB" id="A0A2G9HXL1"/>
<dbReference type="OrthoDB" id="191139at2759"/>
<dbReference type="STRING" id="429701.A0A2G9HXL1"/>
<reference evidence="4" key="1">
    <citation type="journal article" date="2018" name="Gigascience">
        <title>Genome assembly of the Pink Ipe (Handroanthus impetiginosus, Bignoniaceae), a highly valued, ecologically keystone Neotropical timber forest tree.</title>
        <authorList>
            <person name="Silva-Junior O.B."/>
            <person name="Grattapaglia D."/>
            <person name="Novaes E."/>
            <person name="Collevatti R.G."/>
        </authorList>
    </citation>
    <scope>NUCLEOTIDE SEQUENCE [LARGE SCALE GENOMIC DNA]</scope>
    <source>
        <strain evidence="4">cv. UFG-1</strain>
    </source>
</reference>
<protein>
    <recommendedName>
        <fullName evidence="2">C2H2-type domain-containing protein</fullName>
    </recommendedName>
</protein>
<gene>
    <name evidence="3" type="ORF">CDL12_05017</name>
</gene>
<comment type="caution">
    <text evidence="3">The sequence shown here is derived from an EMBL/GenBank/DDBJ whole genome shotgun (WGS) entry which is preliminary data.</text>
</comment>
<evidence type="ECO:0000313" key="3">
    <source>
        <dbReference type="EMBL" id="PIN22261.1"/>
    </source>
</evidence>
<evidence type="ECO:0000256" key="1">
    <source>
        <dbReference type="PROSITE-ProRule" id="PRU00042"/>
    </source>
</evidence>
<evidence type="ECO:0000259" key="2">
    <source>
        <dbReference type="PROSITE" id="PS50157"/>
    </source>
</evidence>
<proteinExistence type="predicted"/>
<dbReference type="PANTHER" id="PTHR36055">
    <property type="entry name" value="C2H2-LIKE ZINC FINGER PROTEIN"/>
    <property type="match status" value="1"/>
</dbReference>
<dbReference type="GO" id="GO:0008270">
    <property type="term" value="F:zinc ion binding"/>
    <property type="evidence" value="ECO:0007669"/>
    <property type="project" value="UniProtKB-KW"/>
</dbReference>